<evidence type="ECO:0000313" key="2">
    <source>
        <dbReference type="EMBL" id="MBE6511139.1"/>
    </source>
</evidence>
<dbReference type="PANTHER" id="PTHR34047:SF10">
    <property type="entry name" value="GROUP II INTRON-ASSOCIATED OPEN READING FRAME"/>
    <property type="match status" value="1"/>
</dbReference>
<feature type="domain" description="Reverse transcriptase" evidence="1">
    <location>
        <begin position="59"/>
        <end position="296"/>
    </location>
</feature>
<evidence type="ECO:0000313" key="3">
    <source>
        <dbReference type="Proteomes" id="UP000713479"/>
    </source>
</evidence>
<dbReference type="InterPro" id="IPR025960">
    <property type="entry name" value="RVT_N"/>
</dbReference>
<name>A0A8T3VU57_9EURY</name>
<dbReference type="EMBL" id="SUTF01000009">
    <property type="protein sequence ID" value="MBE6511139.1"/>
    <property type="molecule type" value="Genomic_DNA"/>
</dbReference>
<evidence type="ECO:0000259" key="1">
    <source>
        <dbReference type="PROSITE" id="PS50878"/>
    </source>
</evidence>
<dbReference type="Pfam" id="PF13655">
    <property type="entry name" value="RVT_N"/>
    <property type="match status" value="1"/>
</dbReference>
<dbReference type="SUPFAM" id="SSF56672">
    <property type="entry name" value="DNA/RNA polymerases"/>
    <property type="match status" value="1"/>
</dbReference>
<reference evidence="2" key="1">
    <citation type="submission" date="2019-04" db="EMBL/GenBank/DDBJ databases">
        <title>Evolution of Biomass-Degrading Anaerobic Consortia Revealed by Metagenomics.</title>
        <authorList>
            <person name="Peng X."/>
        </authorList>
    </citation>
    <scope>NUCLEOTIDE SEQUENCE</scope>
    <source>
        <strain evidence="2">SIG13</strain>
    </source>
</reference>
<dbReference type="InterPro" id="IPR043502">
    <property type="entry name" value="DNA/RNA_pol_sf"/>
</dbReference>
<organism evidence="2 3">
    <name type="scientific">Methanobrevibacter millerae</name>
    <dbReference type="NCBI Taxonomy" id="230361"/>
    <lineage>
        <taxon>Archaea</taxon>
        <taxon>Methanobacteriati</taxon>
        <taxon>Methanobacteriota</taxon>
        <taxon>Methanomada group</taxon>
        <taxon>Methanobacteria</taxon>
        <taxon>Methanobacteriales</taxon>
        <taxon>Methanobacteriaceae</taxon>
        <taxon>Methanobrevibacter</taxon>
    </lineage>
</organism>
<sequence>MAEGNTRKSKRLVRLLINDKRVLLYSIRVVTQKNGGKSTPGLDDKVYLTHKSRMQLFYEMCEYNIKLHKVKPVRRVYIPKKNNKLRPLGIPTIKDRIYQNICKMALEPIFESKFESTSYGFRPIRGTQDAITKIYDHIRYYNRPYIFEGDFEACFDNLNHEFIINELGDFPLVDLIKNWLEADYLHNDKFYVTESGTPQGGIISPLLANIALHGMENALNIKYKRYKRPNGTYTYKNVSKYVVVRYADDFVVLCKTKEDAENVVKLLENYLNDRGLTLSPEKTLITHLKRGLTFWE</sequence>
<dbReference type="PANTHER" id="PTHR34047">
    <property type="entry name" value="NUCLEAR INTRON MATURASE 1, MITOCHONDRIAL-RELATED"/>
    <property type="match status" value="1"/>
</dbReference>
<dbReference type="PROSITE" id="PS50878">
    <property type="entry name" value="RT_POL"/>
    <property type="match status" value="1"/>
</dbReference>
<protein>
    <recommendedName>
        <fullName evidence="1">Reverse transcriptase domain-containing protein</fullName>
    </recommendedName>
</protein>
<dbReference type="CDD" id="cd01651">
    <property type="entry name" value="RT_G2_intron"/>
    <property type="match status" value="1"/>
</dbReference>
<gene>
    <name evidence="2" type="ORF">E7Z74_07775</name>
</gene>
<dbReference type="InterPro" id="IPR000477">
    <property type="entry name" value="RT_dom"/>
</dbReference>
<dbReference type="AlphaFoldDB" id="A0A8T3VU57"/>
<accession>A0A8T3VU57</accession>
<dbReference type="Proteomes" id="UP000713479">
    <property type="component" value="Unassembled WGS sequence"/>
</dbReference>
<dbReference type="Pfam" id="PF00078">
    <property type="entry name" value="RVT_1"/>
    <property type="match status" value="1"/>
</dbReference>
<dbReference type="InterPro" id="IPR051083">
    <property type="entry name" value="GrpII_Intron_Splice-Mob/Def"/>
</dbReference>
<proteinExistence type="predicted"/>
<comment type="caution">
    <text evidence="2">The sequence shown here is derived from an EMBL/GenBank/DDBJ whole genome shotgun (WGS) entry which is preliminary data.</text>
</comment>